<sequence>MAPLLGSVLDDRRSASLILRDRHQLNDLIIVDVLASDTPRGRQGVTLGGNLSGLWKVPTETPLEQWAYQEGATPSQFPRKKERRPTAEFITYASTFAEYQQIESLLWSVLDTKWDCWLRIYFPPPHGWRELRVRLLNEPDDKSDEIPGRRLNRVWPVQLLACDPFWYSEPYQYEFVRDNQGDGRPYMTAVGGGAYEIMVPWSNPTDEHGWAEWNSGELTGTAETWSFPDGDSGNLIALPSLSGANKSFWVQTNPSKPQLWVRDVAQDWARMKAKTFTKPLLANTPDTRTVKVRLQGGTPTSSMMLTIPRRWDRPIGGQLPIVREAVLA</sequence>
<proteinExistence type="predicted"/>
<organism evidence="1 2">
    <name type="scientific">Gordonia phage ViaConlectus</name>
    <dbReference type="NCBI Taxonomy" id="2972515"/>
    <lineage>
        <taxon>Viruses</taxon>
        <taxon>Duplodnaviria</taxon>
        <taxon>Heunggongvirae</taxon>
        <taxon>Uroviricota</taxon>
        <taxon>Caudoviricetes</taxon>
        <taxon>Stackebrandtviridae</taxon>
        <taxon>Schenleyvirinae</taxon>
        <taxon>Zitchvirus</taxon>
        <taxon>Zitchvirus viaconlectus</taxon>
    </lineage>
</organism>
<evidence type="ECO:0000313" key="1">
    <source>
        <dbReference type="EMBL" id="UVG34997.1"/>
    </source>
</evidence>
<name>A0A976UE61_9CAUD</name>
<reference evidence="1" key="1">
    <citation type="submission" date="2022-07" db="EMBL/GenBank/DDBJ databases">
        <authorList>
            <person name="Adams L.M."/>
            <person name="Freeman R.E."/>
            <person name="Laschanzky S.A."/>
            <person name="Martinez L.Angel."/>
            <person name="Morben M.S."/>
            <person name="Bowder D.M."/>
            <person name="Doyle E.L."/>
            <person name="Butela K.A."/>
            <person name="Garlena R.A."/>
            <person name="Russell D.A."/>
            <person name="Jacobs-Sera D."/>
            <person name="Hatfull G.F."/>
        </authorList>
    </citation>
    <scope>NUCLEOTIDE SEQUENCE</scope>
</reference>
<gene>
    <name evidence="1" type="primary">34</name>
    <name evidence="1" type="ORF">SEA_VIACONLECTUS_34</name>
</gene>
<keyword evidence="2" id="KW-1185">Reference proteome</keyword>
<accession>A0A976UE61</accession>
<dbReference type="Proteomes" id="UP001060371">
    <property type="component" value="Segment"/>
</dbReference>
<evidence type="ECO:0000313" key="2">
    <source>
        <dbReference type="Proteomes" id="UP001060371"/>
    </source>
</evidence>
<dbReference type="EMBL" id="OP068342">
    <property type="protein sequence ID" value="UVG34997.1"/>
    <property type="molecule type" value="Genomic_DNA"/>
</dbReference>
<protein>
    <submittedName>
        <fullName evidence="1">Minor tail protein</fullName>
    </submittedName>
</protein>